<comment type="caution">
    <text evidence="1">The sequence shown here is derived from an EMBL/GenBank/DDBJ whole genome shotgun (WGS) entry which is preliminary data.</text>
</comment>
<name>A0AA40AMF3_9PEZI</name>
<keyword evidence="2" id="KW-1185">Reference proteome</keyword>
<reference evidence="1" key="1">
    <citation type="submission" date="2023-06" db="EMBL/GenBank/DDBJ databases">
        <title>Genome-scale phylogeny and comparative genomics of the fungal order Sordariales.</title>
        <authorList>
            <consortium name="Lawrence Berkeley National Laboratory"/>
            <person name="Hensen N."/>
            <person name="Bonometti L."/>
            <person name="Westerberg I."/>
            <person name="Brannstrom I.O."/>
            <person name="Guillou S."/>
            <person name="Cros-Aarteil S."/>
            <person name="Calhoun S."/>
            <person name="Haridas S."/>
            <person name="Kuo A."/>
            <person name="Mondo S."/>
            <person name="Pangilinan J."/>
            <person name="Riley R."/>
            <person name="LaButti K."/>
            <person name="Andreopoulos B."/>
            <person name="Lipzen A."/>
            <person name="Chen C."/>
            <person name="Yanf M."/>
            <person name="Daum C."/>
            <person name="Ng V."/>
            <person name="Clum A."/>
            <person name="Steindorff A."/>
            <person name="Ohm R."/>
            <person name="Martin F."/>
            <person name="Silar P."/>
            <person name="Natvig D."/>
            <person name="Lalanne C."/>
            <person name="Gautier V."/>
            <person name="Ament-velasquez S.L."/>
            <person name="Kruys A."/>
            <person name="Hutchinson M.I."/>
            <person name="Powell A.J."/>
            <person name="Barry K."/>
            <person name="Miller A.N."/>
            <person name="Grigoriev I.V."/>
            <person name="Debuchy R."/>
            <person name="Gladieux P."/>
            <person name="Thoren M.H."/>
            <person name="Johannesson H."/>
        </authorList>
    </citation>
    <scope>NUCLEOTIDE SEQUENCE</scope>
    <source>
        <strain evidence="1">SMH2392-1A</strain>
    </source>
</reference>
<protein>
    <submittedName>
        <fullName evidence="1">Uncharacterized protein</fullName>
    </submittedName>
</protein>
<gene>
    <name evidence="1" type="ORF">B0T26DRAFT_330509</name>
</gene>
<evidence type="ECO:0000313" key="2">
    <source>
        <dbReference type="Proteomes" id="UP001172101"/>
    </source>
</evidence>
<dbReference type="AlphaFoldDB" id="A0AA40AMF3"/>
<proteinExistence type="predicted"/>
<dbReference type="GeneID" id="85317674"/>
<dbReference type="Proteomes" id="UP001172101">
    <property type="component" value="Unassembled WGS sequence"/>
</dbReference>
<accession>A0AA40AMF3</accession>
<dbReference type="RefSeq" id="XP_060297200.1">
    <property type="nucleotide sequence ID" value="XM_060434404.1"/>
</dbReference>
<organism evidence="1 2">
    <name type="scientific">Lasiosphaeria miniovina</name>
    <dbReference type="NCBI Taxonomy" id="1954250"/>
    <lineage>
        <taxon>Eukaryota</taxon>
        <taxon>Fungi</taxon>
        <taxon>Dikarya</taxon>
        <taxon>Ascomycota</taxon>
        <taxon>Pezizomycotina</taxon>
        <taxon>Sordariomycetes</taxon>
        <taxon>Sordariomycetidae</taxon>
        <taxon>Sordariales</taxon>
        <taxon>Lasiosphaeriaceae</taxon>
        <taxon>Lasiosphaeria</taxon>
    </lineage>
</organism>
<dbReference type="EMBL" id="JAUIRO010000004">
    <property type="protein sequence ID" value="KAK0718407.1"/>
    <property type="molecule type" value="Genomic_DNA"/>
</dbReference>
<evidence type="ECO:0000313" key="1">
    <source>
        <dbReference type="EMBL" id="KAK0718407.1"/>
    </source>
</evidence>
<sequence length="221" mass="23383">MGSELLLAPIAPSLIQALINGTEHEHGTRQSLFAQEGNSTRCFGGILGVREHWRARTSPKPDVFFRASQVSTSPSSRSAQWQRAQRQIVETSLGANGHSAGLPTARASLGCCSISSGGWGLAESVAFTGSVVTRTLPLGTKDCATLRAQETSSSILGLLPNNPAYTVRPSTASGGVLLALLPSQSRKTSYGRAFFLESATEIASGESHVFLTSIRASFSWF</sequence>